<organism evidence="2">
    <name type="scientific">Hordeum vulgare subsp. vulgare</name>
    <name type="common">Domesticated barley</name>
    <dbReference type="NCBI Taxonomy" id="112509"/>
    <lineage>
        <taxon>Eukaryota</taxon>
        <taxon>Viridiplantae</taxon>
        <taxon>Streptophyta</taxon>
        <taxon>Embryophyta</taxon>
        <taxon>Tracheophyta</taxon>
        <taxon>Spermatophyta</taxon>
        <taxon>Magnoliopsida</taxon>
        <taxon>Liliopsida</taxon>
        <taxon>Poales</taxon>
        <taxon>Poaceae</taxon>
        <taxon>BOP clade</taxon>
        <taxon>Pooideae</taxon>
        <taxon>Triticodae</taxon>
        <taxon>Triticeae</taxon>
        <taxon>Hordeinae</taxon>
        <taxon>Hordeum</taxon>
    </lineage>
</organism>
<feature type="compositionally biased region" description="Polar residues" evidence="1">
    <location>
        <begin position="49"/>
        <end position="60"/>
    </location>
</feature>
<accession>F2EEN4</accession>
<dbReference type="EMBL" id="AK374610">
    <property type="protein sequence ID" value="BAK05806.1"/>
    <property type="molecule type" value="mRNA"/>
</dbReference>
<proteinExistence type="evidence at transcript level"/>
<dbReference type="AlphaFoldDB" id="F2EEN4"/>
<evidence type="ECO:0000256" key="1">
    <source>
        <dbReference type="SAM" id="MobiDB-lite"/>
    </source>
</evidence>
<sequence>MPTPSAPPAMEKVLLIPTNQMPAWLLKFSGWRAPSQWTPNARGARDESPPTQIQSRHQNL</sequence>
<feature type="region of interest" description="Disordered" evidence="1">
    <location>
        <begin position="35"/>
        <end position="60"/>
    </location>
</feature>
<protein>
    <submittedName>
        <fullName evidence="2">Predicted protein</fullName>
    </submittedName>
</protein>
<evidence type="ECO:0000313" key="2">
    <source>
        <dbReference type="EMBL" id="BAK05806.1"/>
    </source>
</evidence>
<name>F2EEN4_HORVV</name>
<reference evidence="2" key="1">
    <citation type="journal article" date="2011" name="Plant Physiol.">
        <title>Comprehensive sequence analysis of 24,783 barley full-length cDNAs derived from 12 clone libraries.</title>
        <authorList>
            <person name="Matsumoto T."/>
            <person name="Tanaka T."/>
            <person name="Sakai H."/>
            <person name="Amano N."/>
            <person name="Kanamori H."/>
            <person name="Kurita K."/>
            <person name="Kikuta A."/>
            <person name="Kamiya K."/>
            <person name="Yamamoto M."/>
            <person name="Ikawa H."/>
            <person name="Fujii N."/>
            <person name="Hori K."/>
            <person name="Itoh T."/>
            <person name="Sato K."/>
        </authorList>
    </citation>
    <scope>NUCLEOTIDE SEQUENCE</scope>
    <source>
        <tissue evidence="2">Seed</tissue>
    </source>
</reference>